<feature type="region of interest" description="Disordered" evidence="1">
    <location>
        <begin position="937"/>
        <end position="968"/>
    </location>
</feature>
<reference evidence="2 3" key="1">
    <citation type="submission" date="2023-02" db="EMBL/GenBank/DDBJ databases">
        <title>LHISI_Scaffold_Assembly.</title>
        <authorList>
            <person name="Stuart O.P."/>
            <person name="Cleave R."/>
            <person name="Magrath M.J.L."/>
            <person name="Mikheyev A.S."/>
        </authorList>
    </citation>
    <scope>NUCLEOTIDE SEQUENCE [LARGE SCALE GENOMIC DNA]</scope>
    <source>
        <strain evidence="2">Daus_M_001</strain>
        <tissue evidence="2">Leg muscle</tissue>
    </source>
</reference>
<dbReference type="InterPro" id="IPR036397">
    <property type="entry name" value="RNaseH_sf"/>
</dbReference>
<feature type="compositionally biased region" description="Basic and acidic residues" evidence="1">
    <location>
        <begin position="945"/>
        <end position="954"/>
    </location>
</feature>
<proteinExistence type="predicted"/>
<dbReference type="EMBL" id="JARBHB010000001">
    <property type="protein sequence ID" value="KAJ8896996.1"/>
    <property type="molecule type" value="Genomic_DNA"/>
</dbReference>
<dbReference type="Gene3D" id="3.30.420.10">
    <property type="entry name" value="Ribonuclease H-like superfamily/Ribonuclease H"/>
    <property type="match status" value="1"/>
</dbReference>
<organism evidence="2 3">
    <name type="scientific">Dryococelus australis</name>
    <dbReference type="NCBI Taxonomy" id="614101"/>
    <lineage>
        <taxon>Eukaryota</taxon>
        <taxon>Metazoa</taxon>
        <taxon>Ecdysozoa</taxon>
        <taxon>Arthropoda</taxon>
        <taxon>Hexapoda</taxon>
        <taxon>Insecta</taxon>
        <taxon>Pterygota</taxon>
        <taxon>Neoptera</taxon>
        <taxon>Polyneoptera</taxon>
        <taxon>Phasmatodea</taxon>
        <taxon>Verophasmatodea</taxon>
        <taxon>Anareolatae</taxon>
        <taxon>Phasmatidae</taxon>
        <taxon>Eurycanthinae</taxon>
        <taxon>Dryococelus</taxon>
    </lineage>
</organism>
<evidence type="ECO:0000313" key="2">
    <source>
        <dbReference type="EMBL" id="KAJ8896996.1"/>
    </source>
</evidence>
<comment type="caution">
    <text evidence="2">The sequence shown here is derived from an EMBL/GenBank/DDBJ whole genome shotgun (WGS) entry which is preliminary data.</text>
</comment>
<protein>
    <submittedName>
        <fullName evidence="2">Uncharacterized protein</fullName>
    </submittedName>
</protein>
<dbReference type="Proteomes" id="UP001159363">
    <property type="component" value="Chromosome 1"/>
</dbReference>
<accession>A0ABQ9IK30</accession>
<feature type="compositionally biased region" description="Polar residues" evidence="1">
    <location>
        <begin position="1001"/>
        <end position="1010"/>
    </location>
</feature>
<sequence>MAFLTSGRVITDDGQSALSDAGCLTQRTDTSFWPASQVYAVRWQWSSCGMKTANNRAAVTLISLTSLPPPEEGTTWERLIEFSFRHLARCDSGRKEHSQPGHLSYIRHGAILRQLISCIPIGGDLPTTPLPSNPHSHSMMPVPPTTPPLRGPGGQSPVCPRFSTAATAPPTLPCTTYLEELTPKSRILNIPPIPTHEAVFVQKASSSPCFDLPALHLQSTSSSRRVSTVPSATVATSYKFVATSTTVLPPAEFGALGLRRKTVVAALKMRVGGAGVFRHGHVPMDSGWFRGAQCMGSPPIGMQLISCRNIALVAKTFHDRCQLGVAHKGEGRGGMQGAKWSQLSHSVPSSVANVRFEETAMLFVSSFINTAPLHTWQLTSLQYWVTTLAANVWLGPPDRQRPSRVIGDLANPGEEWPASHPPLVRRLHGAAFAGRPIMSRLACTSSTPHCLLRNCVLIDEQAAVKPELQRPRGAEFRETCVINAYSVWGKREITDKIRRPAASSGTIPTCENPIVTRLRLNPVHLGRSPRATGVVTPTPSRPPILPRHCFSPIMPPPGPPLAEGAMASVVGGAKGEVLICSLARSAASTGSHSHRRPPAFIVRPPTRNFLQPPILITHSPWFARPLEEGWGVGGAREKPGRALNTSFTERALSRALYLMMIRIHCAPSSARDGCREREREGEKGGGAPLFRWLQADLAAEWRALVLDGIRICMKVCSLQVSGGGVVGGRDPHLVTLRRDGGGPRRRQLKWSLGAVGTQEGTECARELSDPQHKPSLLPIASTIIRGLCSCEFKVKKRGNHTGDSSTHSWHLITPTRKTCSVSVHIAELDISLRSPLRRVPIRPEHHRERVTFCQERTACQLADWRRFVFSDESRFCLDTNDHRIRACRPSGQRRHSSFIVKWQTAPRVVSLSGVTSYGRIFLGKAFDFCMPSCPTGETNGRSLRKPADQADRPLRFPHAGNRTRLSRGRRAAQRVGCWWKGVKPGHKQLNQECDEFPPGHDSTSSQTRRV</sequence>
<name>A0ABQ9IK30_9NEOP</name>
<gene>
    <name evidence="2" type="ORF">PR048_002342</name>
</gene>
<keyword evidence="3" id="KW-1185">Reference proteome</keyword>
<feature type="region of interest" description="Disordered" evidence="1">
    <location>
        <begin position="989"/>
        <end position="1010"/>
    </location>
</feature>
<evidence type="ECO:0000313" key="3">
    <source>
        <dbReference type="Proteomes" id="UP001159363"/>
    </source>
</evidence>
<evidence type="ECO:0000256" key="1">
    <source>
        <dbReference type="SAM" id="MobiDB-lite"/>
    </source>
</evidence>